<reference evidence="5" key="1">
    <citation type="submission" date="2021-01" db="UniProtKB">
        <authorList>
            <consortium name="EnsemblPlants"/>
        </authorList>
    </citation>
    <scope>IDENTIFICATION</scope>
</reference>
<organism evidence="5 6">
    <name type="scientific">Kalanchoe fedtschenkoi</name>
    <name type="common">Lavender scallops</name>
    <name type="synonym">South American air plant</name>
    <dbReference type="NCBI Taxonomy" id="63787"/>
    <lineage>
        <taxon>Eukaryota</taxon>
        <taxon>Viridiplantae</taxon>
        <taxon>Streptophyta</taxon>
        <taxon>Embryophyta</taxon>
        <taxon>Tracheophyta</taxon>
        <taxon>Spermatophyta</taxon>
        <taxon>Magnoliopsida</taxon>
        <taxon>eudicotyledons</taxon>
        <taxon>Gunneridae</taxon>
        <taxon>Pentapetalae</taxon>
        <taxon>Saxifragales</taxon>
        <taxon>Crassulaceae</taxon>
        <taxon>Kalanchoe</taxon>
    </lineage>
</organism>
<keyword evidence="6" id="KW-1185">Reference proteome</keyword>
<name>A0A7N0UK00_KALFE</name>
<dbReference type="Gene3D" id="3.30.70.330">
    <property type="match status" value="2"/>
</dbReference>
<evidence type="ECO:0000259" key="4">
    <source>
        <dbReference type="PROSITE" id="PS50102"/>
    </source>
</evidence>
<dbReference type="SUPFAM" id="SSF54928">
    <property type="entry name" value="RNA-binding domain, RBD"/>
    <property type="match status" value="2"/>
</dbReference>
<evidence type="ECO:0000313" key="6">
    <source>
        <dbReference type="Proteomes" id="UP000594263"/>
    </source>
</evidence>
<dbReference type="Proteomes" id="UP000594263">
    <property type="component" value="Unplaced"/>
</dbReference>
<feature type="domain" description="RRM" evidence="4">
    <location>
        <begin position="90"/>
        <end position="167"/>
    </location>
</feature>
<protein>
    <recommendedName>
        <fullName evidence="4">RRM domain-containing protein</fullName>
    </recommendedName>
</protein>
<evidence type="ECO:0000256" key="3">
    <source>
        <dbReference type="SAM" id="MobiDB-lite"/>
    </source>
</evidence>
<dbReference type="Pfam" id="PF00076">
    <property type="entry name" value="RRM_1"/>
    <property type="match status" value="2"/>
</dbReference>
<dbReference type="GO" id="GO:1901259">
    <property type="term" value="P:chloroplast rRNA processing"/>
    <property type="evidence" value="ECO:0007669"/>
    <property type="project" value="TreeGrafter"/>
</dbReference>
<dbReference type="InterPro" id="IPR000504">
    <property type="entry name" value="RRM_dom"/>
</dbReference>
<dbReference type="InterPro" id="IPR035979">
    <property type="entry name" value="RBD_domain_sf"/>
</dbReference>
<proteinExistence type="predicted"/>
<dbReference type="GO" id="GO:0003729">
    <property type="term" value="F:mRNA binding"/>
    <property type="evidence" value="ECO:0007669"/>
    <property type="project" value="EnsemblPlants"/>
</dbReference>
<dbReference type="GO" id="GO:0009535">
    <property type="term" value="C:chloroplast thylakoid membrane"/>
    <property type="evidence" value="ECO:0007669"/>
    <property type="project" value="TreeGrafter"/>
</dbReference>
<dbReference type="AlphaFoldDB" id="A0A7N0UK00"/>
<evidence type="ECO:0000256" key="2">
    <source>
        <dbReference type="PROSITE-ProRule" id="PRU00176"/>
    </source>
</evidence>
<evidence type="ECO:0000313" key="5">
    <source>
        <dbReference type="EnsemblPlants" id="Kaladp0071s0193.1.v1.1"/>
    </source>
</evidence>
<accession>A0A7N0UK00</accession>
<dbReference type="PANTHER" id="PTHR48025">
    <property type="entry name" value="OS02G0815200 PROTEIN"/>
    <property type="match status" value="1"/>
</dbReference>
<dbReference type="EnsemblPlants" id="Kaladp0071s0193.2.v1.1">
    <property type="protein sequence ID" value="Kaladp0071s0193.2.v1.1"/>
    <property type="gene ID" value="Kaladp0071s0193.v1.1"/>
</dbReference>
<dbReference type="Gramene" id="Kaladp0071s0193.2.v1.1">
    <property type="protein sequence ID" value="Kaladp0071s0193.2.v1.1"/>
    <property type="gene ID" value="Kaladp0071s0193.v1.1"/>
</dbReference>
<feature type="domain" description="RRM" evidence="4">
    <location>
        <begin position="186"/>
        <end position="265"/>
    </location>
</feature>
<evidence type="ECO:0000256" key="1">
    <source>
        <dbReference type="ARBA" id="ARBA00022884"/>
    </source>
</evidence>
<dbReference type="SMART" id="SM00360">
    <property type="entry name" value="RRM"/>
    <property type="match status" value="2"/>
</dbReference>
<keyword evidence="1 2" id="KW-0694">RNA-binding</keyword>
<dbReference type="Gramene" id="Kaladp0071s0193.1.v1.1">
    <property type="protein sequence ID" value="Kaladp0071s0193.1.v1.1"/>
    <property type="gene ID" value="Kaladp0071s0193.v1.1"/>
</dbReference>
<sequence length="292" mass="31196">MALLHSLCFTPTTPFQSPSSFSQRPSSSPLSAPSLSVSSVSISKTLLLKSTKLQSFLLYCSPSATATAEEVKEDEGGAAAAAADGGGGGSRLIAQNVPWSCTADDVRALFEKHGTVVDVELSMHNKTRNRGLAFVTMGSPEEALAALKNLEALEYEGRTLKIAYAKSLKKQRQPTPAAKPKPVSPYNLFIGNLSYEARAKDLRELFSSEGAKVVSAEVIFQENPRRASGYGFVSFSTKEAAEAALTTFDGKMLFERPIRVSLSKRFAKKVVKPKPEAQVESAISPDAGAAET</sequence>
<dbReference type="OMA" id="ESYDYQG"/>
<dbReference type="PROSITE" id="PS50102">
    <property type="entry name" value="RRM"/>
    <property type="match status" value="2"/>
</dbReference>
<dbReference type="InterPro" id="IPR050502">
    <property type="entry name" value="Euk_RNA-bind_prot"/>
</dbReference>
<dbReference type="InterPro" id="IPR012677">
    <property type="entry name" value="Nucleotide-bd_a/b_plait_sf"/>
</dbReference>
<feature type="region of interest" description="Disordered" evidence="3">
    <location>
        <begin position="272"/>
        <end position="292"/>
    </location>
</feature>
<dbReference type="PANTHER" id="PTHR48025:SF17">
    <property type="entry name" value="28 KDA RIBONUCLEOPROTEIN, CHLOROPLASTIC"/>
    <property type="match status" value="1"/>
</dbReference>
<dbReference type="EnsemblPlants" id="Kaladp0071s0193.1.v1.1">
    <property type="protein sequence ID" value="Kaladp0071s0193.1.v1.1"/>
    <property type="gene ID" value="Kaladp0071s0193.v1.1"/>
</dbReference>